<dbReference type="InterPro" id="IPR050346">
    <property type="entry name" value="FMO-like"/>
</dbReference>
<keyword evidence="4" id="KW-0560">Oxidoreductase</keyword>
<evidence type="ECO:0000313" key="5">
    <source>
        <dbReference type="EMBL" id="EJU02001.1"/>
    </source>
</evidence>
<dbReference type="InterPro" id="IPR036291">
    <property type="entry name" value="NAD(P)-bd_dom_sf"/>
</dbReference>
<protein>
    <submittedName>
        <fullName evidence="5">FAD/NADP-binding domain-containing protein</fullName>
    </submittedName>
</protein>
<evidence type="ECO:0000256" key="1">
    <source>
        <dbReference type="ARBA" id="ARBA00009183"/>
    </source>
</evidence>
<evidence type="ECO:0000256" key="3">
    <source>
        <dbReference type="ARBA" id="ARBA00022827"/>
    </source>
</evidence>
<organism evidence="5 6">
    <name type="scientific">Dacryopinax primogenitus (strain DJM 731)</name>
    <name type="common">Brown rot fungus</name>
    <dbReference type="NCBI Taxonomy" id="1858805"/>
    <lineage>
        <taxon>Eukaryota</taxon>
        <taxon>Fungi</taxon>
        <taxon>Dikarya</taxon>
        <taxon>Basidiomycota</taxon>
        <taxon>Agaricomycotina</taxon>
        <taxon>Dacrymycetes</taxon>
        <taxon>Dacrymycetales</taxon>
        <taxon>Dacrymycetaceae</taxon>
        <taxon>Dacryopinax</taxon>
    </lineage>
</organism>
<dbReference type="InterPro" id="IPR036188">
    <property type="entry name" value="FAD/NAD-bd_sf"/>
</dbReference>
<sequence>MPDPSEIVGIIGAGAAGLITAHTLVKDGFPVQVLTRDRTPGGVWAAERIYPGLEINNVHGEFRFSALGMPPPSTGSGRLGGEDLNAYMKAYAHNFLHGCIRYGVEVEDVSENPDGEGYILSTRDLKNGKKEQLRFRRVVLCTGGCSAPHIPPEISPTAAKNMGFKGPVLHSQEFGKQKEDVLAACEAVQAVIVGGGKSAQDIAAYLANHGTKVLVIFESTDAVLACPVPWPDFIRRSRVLSIMSPSRQLPSLLEQFLHKTRLGAKIVHGFWAIVSFLSFFALSIPPDSPLRRSHSIFWSIRTNDEGIPSPTRFHSLVNKGAISLISPARAIGFCSDRRSVRLADGRAIPAGAVILATGYGPSWGGLLSVQTMKNVGLERHPPTVPEMHFHNLNYASLASEFNPTEPGRNPHDTEGQWASALYRGIAPVQNLAKRDFAVNGAIFTTNNGYVFETVAHWISSYFLGDPLRLPPTIDEARMETEKNAAWMRKRHPGMLGWANESYAASIAFWNWPQAMDELLEDMDLPANRSGGHWLTWPFRVIDLKEIANLTEERCAKRSLDPASSPRGMGCSPSAVECV</sequence>
<accession>M5FVX4</accession>
<comment type="similarity">
    <text evidence="1">Belongs to the FMO family.</text>
</comment>
<dbReference type="Pfam" id="PF00743">
    <property type="entry name" value="FMO-like"/>
    <property type="match status" value="1"/>
</dbReference>
<dbReference type="PANTHER" id="PTHR23023">
    <property type="entry name" value="DIMETHYLANILINE MONOOXYGENASE"/>
    <property type="match status" value="1"/>
</dbReference>
<dbReference type="Proteomes" id="UP000030653">
    <property type="component" value="Unassembled WGS sequence"/>
</dbReference>
<dbReference type="Gene3D" id="3.50.50.60">
    <property type="entry name" value="FAD/NAD(P)-binding domain"/>
    <property type="match status" value="1"/>
</dbReference>
<proteinExistence type="inferred from homology"/>
<dbReference type="OrthoDB" id="2915840at2759"/>
<evidence type="ECO:0000256" key="2">
    <source>
        <dbReference type="ARBA" id="ARBA00022630"/>
    </source>
</evidence>
<reference evidence="5 6" key="1">
    <citation type="journal article" date="2012" name="Science">
        <title>The Paleozoic origin of enzymatic lignin decomposition reconstructed from 31 fungal genomes.</title>
        <authorList>
            <person name="Floudas D."/>
            <person name="Binder M."/>
            <person name="Riley R."/>
            <person name="Barry K."/>
            <person name="Blanchette R.A."/>
            <person name="Henrissat B."/>
            <person name="Martinez A.T."/>
            <person name="Otillar R."/>
            <person name="Spatafora J.W."/>
            <person name="Yadav J.S."/>
            <person name="Aerts A."/>
            <person name="Benoit I."/>
            <person name="Boyd A."/>
            <person name="Carlson A."/>
            <person name="Copeland A."/>
            <person name="Coutinho P.M."/>
            <person name="de Vries R.P."/>
            <person name="Ferreira P."/>
            <person name="Findley K."/>
            <person name="Foster B."/>
            <person name="Gaskell J."/>
            <person name="Glotzer D."/>
            <person name="Gorecki P."/>
            <person name="Heitman J."/>
            <person name="Hesse C."/>
            <person name="Hori C."/>
            <person name="Igarashi K."/>
            <person name="Jurgens J.A."/>
            <person name="Kallen N."/>
            <person name="Kersten P."/>
            <person name="Kohler A."/>
            <person name="Kuees U."/>
            <person name="Kumar T.K.A."/>
            <person name="Kuo A."/>
            <person name="LaButti K."/>
            <person name="Larrondo L.F."/>
            <person name="Lindquist E."/>
            <person name="Ling A."/>
            <person name="Lombard V."/>
            <person name="Lucas S."/>
            <person name="Lundell T."/>
            <person name="Martin R."/>
            <person name="McLaughlin D.J."/>
            <person name="Morgenstern I."/>
            <person name="Morin E."/>
            <person name="Murat C."/>
            <person name="Nagy L.G."/>
            <person name="Nolan M."/>
            <person name="Ohm R.A."/>
            <person name="Patyshakuliyeva A."/>
            <person name="Rokas A."/>
            <person name="Ruiz-Duenas F.J."/>
            <person name="Sabat G."/>
            <person name="Salamov A."/>
            <person name="Samejima M."/>
            <person name="Schmutz J."/>
            <person name="Slot J.C."/>
            <person name="St John F."/>
            <person name="Stenlid J."/>
            <person name="Sun H."/>
            <person name="Sun S."/>
            <person name="Syed K."/>
            <person name="Tsang A."/>
            <person name="Wiebenga A."/>
            <person name="Young D."/>
            <person name="Pisabarro A."/>
            <person name="Eastwood D.C."/>
            <person name="Martin F."/>
            <person name="Cullen D."/>
            <person name="Grigoriev I.V."/>
            <person name="Hibbett D.S."/>
        </authorList>
    </citation>
    <scope>NUCLEOTIDE SEQUENCE [LARGE SCALE GENOMIC DNA]</scope>
    <source>
        <strain evidence="5 6">DJM-731 SS1</strain>
    </source>
</reference>
<keyword evidence="3" id="KW-0274">FAD</keyword>
<dbReference type="SUPFAM" id="SSF51905">
    <property type="entry name" value="FAD/NAD(P)-binding domain"/>
    <property type="match status" value="1"/>
</dbReference>
<dbReference type="HOGENOM" id="CLU_035533_0_0_1"/>
<dbReference type="GO" id="GO:0004499">
    <property type="term" value="F:N,N-dimethylaniline monooxygenase activity"/>
    <property type="evidence" value="ECO:0007669"/>
    <property type="project" value="InterPro"/>
</dbReference>
<name>M5FVX4_DACPD</name>
<gene>
    <name evidence="5" type="ORF">DACRYDRAFT_79692</name>
</gene>
<dbReference type="InterPro" id="IPR020946">
    <property type="entry name" value="Flavin_mOase-like"/>
</dbReference>
<dbReference type="GO" id="GO:0050661">
    <property type="term" value="F:NADP binding"/>
    <property type="evidence" value="ECO:0007669"/>
    <property type="project" value="InterPro"/>
</dbReference>
<dbReference type="OMA" id="ENCYEGL"/>
<keyword evidence="6" id="KW-1185">Reference proteome</keyword>
<dbReference type="SUPFAM" id="SSF51735">
    <property type="entry name" value="NAD(P)-binding Rossmann-fold domains"/>
    <property type="match status" value="1"/>
</dbReference>
<dbReference type="EMBL" id="JH795863">
    <property type="protein sequence ID" value="EJU02001.1"/>
    <property type="molecule type" value="Genomic_DNA"/>
</dbReference>
<keyword evidence="2" id="KW-0285">Flavoprotein</keyword>
<dbReference type="RefSeq" id="XP_040628898.1">
    <property type="nucleotide sequence ID" value="XM_040776408.1"/>
</dbReference>
<dbReference type="GO" id="GO:0050660">
    <property type="term" value="F:flavin adenine dinucleotide binding"/>
    <property type="evidence" value="ECO:0007669"/>
    <property type="project" value="InterPro"/>
</dbReference>
<dbReference type="STRING" id="1858805.M5FVX4"/>
<dbReference type="AlphaFoldDB" id="M5FVX4"/>
<evidence type="ECO:0000256" key="4">
    <source>
        <dbReference type="ARBA" id="ARBA00023002"/>
    </source>
</evidence>
<dbReference type="GeneID" id="63691470"/>
<evidence type="ECO:0000313" key="6">
    <source>
        <dbReference type="Proteomes" id="UP000030653"/>
    </source>
</evidence>